<proteinExistence type="predicted"/>
<organism evidence="1 2">
    <name type="scientific">Pelagivirga sediminicola</name>
    <dbReference type="NCBI Taxonomy" id="2170575"/>
    <lineage>
        <taxon>Bacteria</taxon>
        <taxon>Pseudomonadati</taxon>
        <taxon>Pseudomonadota</taxon>
        <taxon>Alphaproteobacteria</taxon>
        <taxon>Rhodobacterales</taxon>
        <taxon>Paracoccaceae</taxon>
        <taxon>Pelagivirga</taxon>
    </lineage>
</organism>
<reference evidence="1 2" key="1">
    <citation type="submission" date="2018-04" db="EMBL/GenBank/DDBJ databases">
        <title>Pelagivirga bohaiensis gen. nov., sp. nov., a bacterium isolated from the Bohai Sea.</title>
        <authorList>
            <person name="Ji X."/>
        </authorList>
    </citation>
    <scope>NUCLEOTIDE SEQUENCE [LARGE SCALE GENOMIC DNA]</scope>
    <source>
        <strain evidence="1 2">BH-SD19</strain>
    </source>
</reference>
<comment type="caution">
    <text evidence="1">The sequence shown here is derived from an EMBL/GenBank/DDBJ whole genome shotgun (WGS) entry which is preliminary data.</text>
</comment>
<dbReference type="EMBL" id="QCYH01000002">
    <property type="protein sequence ID" value="PVA11023.1"/>
    <property type="molecule type" value="Genomic_DNA"/>
</dbReference>
<evidence type="ECO:0000313" key="2">
    <source>
        <dbReference type="Proteomes" id="UP000244446"/>
    </source>
</evidence>
<name>A0A2T7G9D3_9RHOB</name>
<gene>
    <name evidence="1" type="ORF">DC366_04375</name>
</gene>
<keyword evidence="2" id="KW-1185">Reference proteome</keyword>
<dbReference type="AlphaFoldDB" id="A0A2T7G9D3"/>
<accession>A0A2T7G9D3</accession>
<protein>
    <submittedName>
        <fullName evidence="1">Uncharacterized protein</fullName>
    </submittedName>
</protein>
<dbReference type="Proteomes" id="UP000244446">
    <property type="component" value="Unassembled WGS sequence"/>
</dbReference>
<evidence type="ECO:0000313" key="1">
    <source>
        <dbReference type="EMBL" id="PVA11023.1"/>
    </source>
</evidence>
<sequence length="82" mass="9208">MLLLAAERGLDTKFRSLLRRIADCGMDGSDWPDLMVSPTLCPTLSTALKSKFLPPLIVNAARYWSDDDKLRIVEERFIGQPA</sequence>